<evidence type="ECO:0000313" key="2">
    <source>
        <dbReference type="EMBL" id="CAB1419672.1"/>
    </source>
</evidence>
<feature type="compositionally biased region" description="Low complexity" evidence="1">
    <location>
        <begin position="89"/>
        <end position="102"/>
    </location>
</feature>
<comment type="caution">
    <text evidence="2">The sequence shown here is derived from an EMBL/GenBank/DDBJ whole genome shotgun (WGS) entry which is preliminary data.</text>
</comment>
<protein>
    <submittedName>
        <fullName evidence="2">Uncharacterized protein</fullName>
    </submittedName>
</protein>
<organism evidence="2 3">
    <name type="scientific">Pleuronectes platessa</name>
    <name type="common">European plaice</name>
    <dbReference type="NCBI Taxonomy" id="8262"/>
    <lineage>
        <taxon>Eukaryota</taxon>
        <taxon>Metazoa</taxon>
        <taxon>Chordata</taxon>
        <taxon>Craniata</taxon>
        <taxon>Vertebrata</taxon>
        <taxon>Euteleostomi</taxon>
        <taxon>Actinopterygii</taxon>
        <taxon>Neopterygii</taxon>
        <taxon>Teleostei</taxon>
        <taxon>Neoteleostei</taxon>
        <taxon>Acanthomorphata</taxon>
        <taxon>Carangaria</taxon>
        <taxon>Pleuronectiformes</taxon>
        <taxon>Pleuronectoidei</taxon>
        <taxon>Pleuronectidae</taxon>
        <taxon>Pleuronectes</taxon>
    </lineage>
</organism>
<accession>A0A9N7YB62</accession>
<feature type="region of interest" description="Disordered" evidence="1">
    <location>
        <begin position="77"/>
        <end position="102"/>
    </location>
</feature>
<proteinExistence type="predicted"/>
<dbReference type="EMBL" id="CADEAL010000403">
    <property type="protein sequence ID" value="CAB1419672.1"/>
    <property type="molecule type" value="Genomic_DNA"/>
</dbReference>
<reference evidence="2" key="1">
    <citation type="submission" date="2020-03" db="EMBL/GenBank/DDBJ databases">
        <authorList>
            <person name="Weist P."/>
        </authorList>
    </citation>
    <scope>NUCLEOTIDE SEQUENCE</scope>
</reference>
<sequence>MTHGRTPSPPPHFPTSMDDYQQNEHRDAHSAEFNDRAAPDITTSHLESTGVKQARACRSLTSRHQTVDGKTLCLRVMDPLQTPGQEAPSDQSPSSNKSSGNG</sequence>
<dbReference type="AlphaFoldDB" id="A0A9N7YB62"/>
<dbReference type="Proteomes" id="UP001153269">
    <property type="component" value="Unassembled WGS sequence"/>
</dbReference>
<feature type="compositionally biased region" description="Basic and acidic residues" evidence="1">
    <location>
        <begin position="22"/>
        <end position="38"/>
    </location>
</feature>
<gene>
    <name evidence="2" type="ORF">PLEPLA_LOCUS7523</name>
</gene>
<evidence type="ECO:0000313" key="3">
    <source>
        <dbReference type="Proteomes" id="UP001153269"/>
    </source>
</evidence>
<evidence type="ECO:0000256" key="1">
    <source>
        <dbReference type="SAM" id="MobiDB-lite"/>
    </source>
</evidence>
<name>A0A9N7YB62_PLEPL</name>
<feature type="region of interest" description="Disordered" evidence="1">
    <location>
        <begin position="1"/>
        <end position="47"/>
    </location>
</feature>
<keyword evidence="3" id="KW-1185">Reference proteome</keyword>